<gene>
    <name evidence="3" type="ORF">LTRI10_LOCUS3151</name>
</gene>
<keyword evidence="4" id="KW-1185">Reference proteome</keyword>
<dbReference type="AlphaFoldDB" id="A0AAV2CI21"/>
<dbReference type="EMBL" id="OZ034813">
    <property type="protein sequence ID" value="CAL1355385.1"/>
    <property type="molecule type" value="Genomic_DNA"/>
</dbReference>
<keyword evidence="2" id="KW-0129">CBS domain</keyword>
<evidence type="ECO:0000313" key="3">
    <source>
        <dbReference type="EMBL" id="CAL1355385.1"/>
    </source>
</evidence>
<protein>
    <submittedName>
        <fullName evidence="3">Uncharacterized protein</fullName>
    </submittedName>
</protein>
<organism evidence="3 4">
    <name type="scientific">Linum trigynum</name>
    <dbReference type="NCBI Taxonomy" id="586398"/>
    <lineage>
        <taxon>Eukaryota</taxon>
        <taxon>Viridiplantae</taxon>
        <taxon>Streptophyta</taxon>
        <taxon>Embryophyta</taxon>
        <taxon>Tracheophyta</taxon>
        <taxon>Spermatophyta</taxon>
        <taxon>Magnoliopsida</taxon>
        <taxon>eudicotyledons</taxon>
        <taxon>Gunneridae</taxon>
        <taxon>Pentapetalae</taxon>
        <taxon>rosids</taxon>
        <taxon>fabids</taxon>
        <taxon>Malpighiales</taxon>
        <taxon>Linaceae</taxon>
        <taxon>Linum</taxon>
    </lineage>
</organism>
<dbReference type="SUPFAM" id="SSF81340">
    <property type="entry name" value="Clc chloride channel"/>
    <property type="match status" value="1"/>
</dbReference>
<evidence type="ECO:0000256" key="2">
    <source>
        <dbReference type="ARBA" id="ARBA00023122"/>
    </source>
</evidence>
<dbReference type="InterPro" id="IPR051280">
    <property type="entry name" value="Cl-channel/antiporter"/>
</dbReference>
<keyword evidence="1" id="KW-0677">Repeat</keyword>
<accession>A0AAV2CI21</accession>
<name>A0AAV2CI21_9ROSI</name>
<dbReference type="Gene3D" id="1.10.3080.10">
    <property type="entry name" value="Clc chloride channel"/>
    <property type="match status" value="1"/>
</dbReference>
<evidence type="ECO:0000313" key="4">
    <source>
        <dbReference type="Proteomes" id="UP001497516"/>
    </source>
</evidence>
<dbReference type="GO" id="GO:0009671">
    <property type="term" value="F:nitrate:proton symporter activity"/>
    <property type="evidence" value="ECO:0007669"/>
    <property type="project" value="TreeGrafter"/>
</dbReference>
<sequence length="76" mass="8387">MGEDWGIKRREHQSGVDSFVAMLCVFFAPTAAGPGIPEIKAYLNGIDTPNMFDATTLLVKVGFFINLALKNIWLLD</sequence>
<dbReference type="PANTHER" id="PTHR11689:SF67">
    <property type="entry name" value="CHLORIDE CHANNEL PROTEIN CLC-A"/>
    <property type="match status" value="1"/>
</dbReference>
<dbReference type="PANTHER" id="PTHR11689">
    <property type="entry name" value="CHLORIDE CHANNEL PROTEIN CLC FAMILY MEMBER"/>
    <property type="match status" value="1"/>
</dbReference>
<dbReference type="GO" id="GO:0009705">
    <property type="term" value="C:plant-type vacuole membrane"/>
    <property type="evidence" value="ECO:0007669"/>
    <property type="project" value="TreeGrafter"/>
</dbReference>
<dbReference type="InterPro" id="IPR014743">
    <property type="entry name" value="Cl-channel_core"/>
</dbReference>
<proteinExistence type="predicted"/>
<reference evidence="3 4" key="1">
    <citation type="submission" date="2024-04" db="EMBL/GenBank/DDBJ databases">
        <authorList>
            <person name="Fracassetti M."/>
        </authorList>
    </citation>
    <scope>NUCLEOTIDE SEQUENCE [LARGE SCALE GENOMIC DNA]</scope>
</reference>
<dbReference type="Proteomes" id="UP001497516">
    <property type="component" value="Chromosome 1"/>
</dbReference>
<evidence type="ECO:0000256" key="1">
    <source>
        <dbReference type="ARBA" id="ARBA00022737"/>
    </source>
</evidence>